<dbReference type="PANTHER" id="PTHR47268">
    <property type="entry name" value="ACYLPHOSPHATASE"/>
    <property type="match status" value="1"/>
</dbReference>
<evidence type="ECO:0000256" key="5">
    <source>
        <dbReference type="RuleBase" id="RU004168"/>
    </source>
</evidence>
<evidence type="ECO:0000259" key="6">
    <source>
        <dbReference type="PROSITE" id="PS51160"/>
    </source>
</evidence>
<comment type="caution">
    <text evidence="7">The sequence shown here is derived from an EMBL/GenBank/DDBJ whole genome shotgun (WGS) entry which is preliminary data.</text>
</comment>
<evidence type="ECO:0000313" key="7">
    <source>
        <dbReference type="EMBL" id="MBI2097060.1"/>
    </source>
</evidence>
<accession>A0A931WPJ8</accession>
<dbReference type="SUPFAM" id="SSF54975">
    <property type="entry name" value="Acylphosphatase/BLUF domain-like"/>
    <property type="match status" value="1"/>
</dbReference>
<dbReference type="GO" id="GO:0003998">
    <property type="term" value="F:acylphosphatase activity"/>
    <property type="evidence" value="ECO:0007669"/>
    <property type="project" value="UniProtKB-EC"/>
</dbReference>
<feature type="active site" evidence="4">
    <location>
        <position position="37"/>
    </location>
</feature>
<keyword evidence="4" id="KW-0378">Hydrolase</keyword>
<dbReference type="PROSITE" id="PS51160">
    <property type="entry name" value="ACYLPHOSPHATASE_3"/>
    <property type="match status" value="1"/>
</dbReference>
<dbReference type="AlphaFoldDB" id="A0A931WPJ8"/>
<reference evidence="7" key="1">
    <citation type="submission" date="2020-07" db="EMBL/GenBank/DDBJ databases">
        <title>Huge and variable diversity of episymbiotic CPR bacteria and DPANN archaea in groundwater ecosystems.</title>
        <authorList>
            <person name="He C.Y."/>
            <person name="Keren R."/>
            <person name="Whittaker M."/>
            <person name="Farag I.F."/>
            <person name="Doudna J."/>
            <person name="Cate J.H.D."/>
            <person name="Banfield J.F."/>
        </authorList>
    </citation>
    <scope>NUCLEOTIDE SEQUENCE</scope>
    <source>
        <strain evidence="7">NC_groundwater_193_Ag_S-0.1um_51_7</strain>
    </source>
</reference>
<protein>
    <recommendedName>
        <fullName evidence="2 4">acylphosphatase</fullName>
        <ecNumber evidence="2 4">3.6.1.7</ecNumber>
    </recommendedName>
</protein>
<dbReference type="EMBL" id="JACOZA010000075">
    <property type="protein sequence ID" value="MBI2097060.1"/>
    <property type="molecule type" value="Genomic_DNA"/>
</dbReference>
<dbReference type="InterPro" id="IPR020456">
    <property type="entry name" value="Acylphosphatase"/>
</dbReference>
<dbReference type="InterPro" id="IPR036046">
    <property type="entry name" value="Acylphosphatase-like_dom_sf"/>
</dbReference>
<organism evidence="7 8">
    <name type="scientific">Candidatus Sungiibacteriota bacterium</name>
    <dbReference type="NCBI Taxonomy" id="2750080"/>
    <lineage>
        <taxon>Bacteria</taxon>
        <taxon>Candidatus Sungiibacteriota</taxon>
    </lineage>
</organism>
<gene>
    <name evidence="7" type="ORF">HYT40_02850</name>
</gene>
<comment type="similarity">
    <text evidence="1 5">Belongs to the acylphosphatase family.</text>
</comment>
<dbReference type="InterPro" id="IPR001792">
    <property type="entry name" value="Acylphosphatase-like_dom"/>
</dbReference>
<evidence type="ECO:0000256" key="3">
    <source>
        <dbReference type="ARBA" id="ARBA00047645"/>
    </source>
</evidence>
<comment type="catalytic activity">
    <reaction evidence="3 4">
        <text>an acyl phosphate + H2O = a carboxylate + phosphate + H(+)</text>
        <dbReference type="Rhea" id="RHEA:14965"/>
        <dbReference type="ChEBI" id="CHEBI:15377"/>
        <dbReference type="ChEBI" id="CHEBI:15378"/>
        <dbReference type="ChEBI" id="CHEBI:29067"/>
        <dbReference type="ChEBI" id="CHEBI:43474"/>
        <dbReference type="ChEBI" id="CHEBI:59918"/>
        <dbReference type="EC" id="3.6.1.7"/>
    </reaction>
</comment>
<dbReference type="Gene3D" id="3.30.70.100">
    <property type="match status" value="1"/>
</dbReference>
<dbReference type="Pfam" id="PF00708">
    <property type="entry name" value="Acylphosphatase"/>
    <property type="match status" value="1"/>
</dbReference>
<evidence type="ECO:0000313" key="8">
    <source>
        <dbReference type="Proteomes" id="UP000724148"/>
    </source>
</evidence>
<evidence type="ECO:0000256" key="1">
    <source>
        <dbReference type="ARBA" id="ARBA00005614"/>
    </source>
</evidence>
<evidence type="ECO:0000256" key="4">
    <source>
        <dbReference type="PROSITE-ProRule" id="PRU00520"/>
    </source>
</evidence>
<feature type="active site" evidence="4">
    <location>
        <position position="19"/>
    </location>
</feature>
<dbReference type="Proteomes" id="UP000724148">
    <property type="component" value="Unassembled WGS sequence"/>
</dbReference>
<name>A0A931WPJ8_9BACT</name>
<dbReference type="EC" id="3.6.1.7" evidence="2 4"/>
<feature type="domain" description="Acylphosphatase-like" evidence="6">
    <location>
        <begin position="4"/>
        <end position="91"/>
    </location>
</feature>
<evidence type="ECO:0000256" key="2">
    <source>
        <dbReference type="ARBA" id="ARBA00012150"/>
    </source>
</evidence>
<dbReference type="PANTHER" id="PTHR47268:SF4">
    <property type="entry name" value="ACYLPHOSPHATASE"/>
    <property type="match status" value="1"/>
</dbReference>
<proteinExistence type="inferred from homology"/>
<sequence>MLKRLETKVYGRVQMVLFRDFTKRNAEHFGLTGFVRNENDGTAWVVAEGEEEKLKLLLAKIHRGPMFARVEEVEVEWKEATGNYKDFVIDYS</sequence>